<evidence type="ECO:0000313" key="1">
    <source>
        <dbReference type="EMBL" id="MCD7451532.1"/>
    </source>
</evidence>
<sequence>MHRVKSVQGNRCFILDDEPNSLLRSSSMLDIKFIAGDFRFCETESKSLYKIRASSSSSSVNFSICPFTEKLLGDFRFHGTESRFLFRIRASSASSINFSIDIRFRETESRASSSVNFFYLPFQ</sequence>
<dbReference type="EMBL" id="JACEIK010000173">
    <property type="protein sequence ID" value="MCD7451532.1"/>
    <property type="molecule type" value="Genomic_DNA"/>
</dbReference>
<gene>
    <name evidence="1" type="ORF">HAX54_012518</name>
</gene>
<dbReference type="Proteomes" id="UP000823775">
    <property type="component" value="Unassembled WGS sequence"/>
</dbReference>
<organism evidence="1 2">
    <name type="scientific">Datura stramonium</name>
    <name type="common">Jimsonweed</name>
    <name type="synonym">Common thornapple</name>
    <dbReference type="NCBI Taxonomy" id="4076"/>
    <lineage>
        <taxon>Eukaryota</taxon>
        <taxon>Viridiplantae</taxon>
        <taxon>Streptophyta</taxon>
        <taxon>Embryophyta</taxon>
        <taxon>Tracheophyta</taxon>
        <taxon>Spermatophyta</taxon>
        <taxon>Magnoliopsida</taxon>
        <taxon>eudicotyledons</taxon>
        <taxon>Gunneridae</taxon>
        <taxon>Pentapetalae</taxon>
        <taxon>asterids</taxon>
        <taxon>lamiids</taxon>
        <taxon>Solanales</taxon>
        <taxon>Solanaceae</taxon>
        <taxon>Solanoideae</taxon>
        <taxon>Datureae</taxon>
        <taxon>Datura</taxon>
    </lineage>
</organism>
<comment type="caution">
    <text evidence="1">The sequence shown here is derived from an EMBL/GenBank/DDBJ whole genome shotgun (WGS) entry which is preliminary data.</text>
</comment>
<protein>
    <submittedName>
        <fullName evidence="1">Uncharacterized protein</fullName>
    </submittedName>
</protein>
<proteinExistence type="predicted"/>
<reference evidence="1 2" key="1">
    <citation type="journal article" date="2021" name="BMC Genomics">
        <title>Datura genome reveals duplications of psychoactive alkaloid biosynthetic genes and high mutation rate following tissue culture.</title>
        <authorList>
            <person name="Rajewski A."/>
            <person name="Carter-House D."/>
            <person name="Stajich J."/>
            <person name="Litt A."/>
        </authorList>
    </citation>
    <scope>NUCLEOTIDE SEQUENCE [LARGE SCALE GENOMIC DNA]</scope>
    <source>
        <strain evidence="1">AR-01</strain>
    </source>
</reference>
<keyword evidence="2" id="KW-1185">Reference proteome</keyword>
<accession>A0ABS8RXQ8</accession>
<name>A0ABS8RXQ8_DATST</name>
<evidence type="ECO:0000313" key="2">
    <source>
        <dbReference type="Proteomes" id="UP000823775"/>
    </source>
</evidence>